<accession>A0A392TMP3</accession>
<reference evidence="1 2" key="1">
    <citation type="journal article" date="2018" name="Front. Plant Sci.">
        <title>Red Clover (Trifolium pratense) and Zigzag Clover (T. medium) - A Picture of Genomic Similarities and Differences.</title>
        <authorList>
            <person name="Dluhosova J."/>
            <person name="Istvanek J."/>
            <person name="Nedelnik J."/>
            <person name="Repkova J."/>
        </authorList>
    </citation>
    <scope>NUCLEOTIDE SEQUENCE [LARGE SCALE GENOMIC DNA]</scope>
    <source>
        <strain evidence="2">cv. 10/8</strain>
        <tissue evidence="1">Leaf</tissue>
    </source>
</reference>
<proteinExistence type="predicted"/>
<protein>
    <submittedName>
        <fullName evidence="1">Uncharacterized protein</fullName>
    </submittedName>
</protein>
<dbReference type="Proteomes" id="UP000265520">
    <property type="component" value="Unassembled WGS sequence"/>
</dbReference>
<evidence type="ECO:0000313" key="2">
    <source>
        <dbReference type="Proteomes" id="UP000265520"/>
    </source>
</evidence>
<feature type="non-terminal residue" evidence="1">
    <location>
        <position position="1"/>
    </location>
</feature>
<comment type="caution">
    <text evidence="1">The sequence shown here is derived from an EMBL/GenBank/DDBJ whole genome shotgun (WGS) entry which is preliminary data.</text>
</comment>
<organism evidence="1 2">
    <name type="scientific">Trifolium medium</name>
    <dbReference type="NCBI Taxonomy" id="97028"/>
    <lineage>
        <taxon>Eukaryota</taxon>
        <taxon>Viridiplantae</taxon>
        <taxon>Streptophyta</taxon>
        <taxon>Embryophyta</taxon>
        <taxon>Tracheophyta</taxon>
        <taxon>Spermatophyta</taxon>
        <taxon>Magnoliopsida</taxon>
        <taxon>eudicotyledons</taxon>
        <taxon>Gunneridae</taxon>
        <taxon>Pentapetalae</taxon>
        <taxon>rosids</taxon>
        <taxon>fabids</taxon>
        <taxon>Fabales</taxon>
        <taxon>Fabaceae</taxon>
        <taxon>Papilionoideae</taxon>
        <taxon>50 kb inversion clade</taxon>
        <taxon>NPAAA clade</taxon>
        <taxon>Hologalegina</taxon>
        <taxon>IRL clade</taxon>
        <taxon>Trifolieae</taxon>
        <taxon>Trifolium</taxon>
    </lineage>
</organism>
<keyword evidence="2" id="KW-1185">Reference proteome</keyword>
<dbReference type="EMBL" id="LXQA010599406">
    <property type="protein sequence ID" value="MCI61406.1"/>
    <property type="molecule type" value="Genomic_DNA"/>
</dbReference>
<feature type="non-terminal residue" evidence="1">
    <location>
        <position position="88"/>
    </location>
</feature>
<dbReference type="AlphaFoldDB" id="A0A392TMP3"/>
<name>A0A392TMP3_9FABA</name>
<sequence>VGAVSAAVSGTKEGMGAAATPLLDLFEGMIGESVSGVQTITRLVEVEEESGSQIPSALEGKECREVRGFIGGEGSMACITSKGDGDVS</sequence>
<evidence type="ECO:0000313" key="1">
    <source>
        <dbReference type="EMBL" id="MCI61406.1"/>
    </source>
</evidence>